<accession>A0ABT8KB67</accession>
<dbReference type="RefSeq" id="WP_301211064.1">
    <property type="nucleotide sequence ID" value="NZ_JAROCF010000001.1"/>
</dbReference>
<dbReference type="SUPFAM" id="SSF53448">
    <property type="entry name" value="Nucleotide-diphospho-sugar transferases"/>
    <property type="match status" value="1"/>
</dbReference>
<protein>
    <submittedName>
        <fullName evidence="5">Glycosyltransferase family 2 protein</fullName>
    </submittedName>
</protein>
<dbReference type="CDD" id="cd04196">
    <property type="entry name" value="GT_2_like_d"/>
    <property type="match status" value="1"/>
</dbReference>
<proteinExistence type="inferred from homology"/>
<gene>
    <name evidence="5" type="ORF">P5G50_08185</name>
</gene>
<name>A0ABT8KB67_9MICO</name>
<dbReference type="PANTHER" id="PTHR43685:SF5">
    <property type="entry name" value="GLYCOSYLTRANSFERASE EPSE-RELATED"/>
    <property type="match status" value="1"/>
</dbReference>
<evidence type="ECO:0000313" key="5">
    <source>
        <dbReference type="EMBL" id="MDN4614427.1"/>
    </source>
</evidence>
<dbReference type="Pfam" id="PF00535">
    <property type="entry name" value="Glycos_transf_2"/>
    <property type="match status" value="1"/>
</dbReference>
<keyword evidence="6" id="KW-1185">Reference proteome</keyword>
<keyword evidence="2" id="KW-0328">Glycosyltransferase</keyword>
<comment type="caution">
    <text evidence="5">The sequence shown here is derived from an EMBL/GenBank/DDBJ whole genome shotgun (WGS) entry which is preliminary data.</text>
</comment>
<dbReference type="Proteomes" id="UP001174208">
    <property type="component" value="Unassembled WGS sequence"/>
</dbReference>
<comment type="similarity">
    <text evidence="1">Belongs to the glycosyltransferase 2 family.</text>
</comment>
<dbReference type="PANTHER" id="PTHR43685">
    <property type="entry name" value="GLYCOSYLTRANSFERASE"/>
    <property type="match status" value="1"/>
</dbReference>
<sequence>MTTLSVALCTYNGARFVRRQVASILAQTRPADQLVVSDDGSTDATLAIVEEEVRAHRATGAPTPELVVLRNAQPLGVTGNFEQALQACSGDLIALSDQDDEWEADKLERMAAFFASRPGLALLHTDALLIDDAGMPVGGTLFGVLEVSDAERAAVHSGRAFEAFVRRNLVTGATAMIDRGLLELALPFPREWVHDEWLAVQAAARERLDLSERPLTRYRRHDENQIGAGDPTLGHKISRVLGRRGDRNRQLAVRSRLLADRLAQGEGVSTEYRALAERKAEFEETRAAFPENRLRRAVPVLRLALAGGYPRFASRGWLDVLRDLLQPV</sequence>
<dbReference type="InterPro" id="IPR050834">
    <property type="entry name" value="Glycosyltransf_2"/>
</dbReference>
<evidence type="ECO:0000313" key="6">
    <source>
        <dbReference type="Proteomes" id="UP001174208"/>
    </source>
</evidence>
<keyword evidence="3" id="KW-0808">Transferase</keyword>
<evidence type="ECO:0000259" key="4">
    <source>
        <dbReference type="Pfam" id="PF00535"/>
    </source>
</evidence>
<reference evidence="5" key="1">
    <citation type="submission" date="2023-06" db="EMBL/GenBank/DDBJ databases">
        <title>MT1 and MT2 Draft Genomes of Novel Species.</title>
        <authorList>
            <person name="Venkateswaran K."/>
        </authorList>
    </citation>
    <scope>NUCLEOTIDE SEQUENCE</scope>
    <source>
        <strain evidence="5">F6_8S_P_1B</strain>
    </source>
</reference>
<dbReference type="EMBL" id="JAROCF010000001">
    <property type="protein sequence ID" value="MDN4614427.1"/>
    <property type="molecule type" value="Genomic_DNA"/>
</dbReference>
<dbReference type="Gene3D" id="3.90.550.10">
    <property type="entry name" value="Spore Coat Polysaccharide Biosynthesis Protein SpsA, Chain A"/>
    <property type="match status" value="1"/>
</dbReference>
<organism evidence="5 6">
    <name type="scientific">Leifsonia williamsii</name>
    <dbReference type="NCBI Taxonomy" id="3035919"/>
    <lineage>
        <taxon>Bacteria</taxon>
        <taxon>Bacillati</taxon>
        <taxon>Actinomycetota</taxon>
        <taxon>Actinomycetes</taxon>
        <taxon>Micrococcales</taxon>
        <taxon>Microbacteriaceae</taxon>
        <taxon>Leifsonia</taxon>
    </lineage>
</organism>
<dbReference type="InterPro" id="IPR001173">
    <property type="entry name" value="Glyco_trans_2-like"/>
</dbReference>
<evidence type="ECO:0000256" key="2">
    <source>
        <dbReference type="ARBA" id="ARBA00022676"/>
    </source>
</evidence>
<dbReference type="InterPro" id="IPR029044">
    <property type="entry name" value="Nucleotide-diphossugar_trans"/>
</dbReference>
<evidence type="ECO:0000256" key="1">
    <source>
        <dbReference type="ARBA" id="ARBA00006739"/>
    </source>
</evidence>
<evidence type="ECO:0000256" key="3">
    <source>
        <dbReference type="ARBA" id="ARBA00022679"/>
    </source>
</evidence>
<feature type="domain" description="Glycosyltransferase 2-like" evidence="4">
    <location>
        <begin position="5"/>
        <end position="122"/>
    </location>
</feature>